<comment type="caution">
    <text evidence="1">The sequence shown here is derived from an EMBL/GenBank/DDBJ whole genome shotgun (WGS) entry which is preliminary data.</text>
</comment>
<name>A0ACC0DDH8_9PEZI</name>
<reference evidence="1 2" key="1">
    <citation type="journal article" date="2022" name="New Phytol.">
        <title>Ecological generalism drives hyperdiversity of secondary metabolite gene clusters in xylarialean endophytes.</title>
        <authorList>
            <person name="Franco M.E.E."/>
            <person name="Wisecaver J.H."/>
            <person name="Arnold A.E."/>
            <person name="Ju Y.M."/>
            <person name="Slot J.C."/>
            <person name="Ahrendt S."/>
            <person name="Moore L.P."/>
            <person name="Eastman K.E."/>
            <person name="Scott K."/>
            <person name="Konkel Z."/>
            <person name="Mondo S.J."/>
            <person name="Kuo A."/>
            <person name="Hayes R.D."/>
            <person name="Haridas S."/>
            <person name="Andreopoulos B."/>
            <person name="Riley R."/>
            <person name="LaButti K."/>
            <person name="Pangilinan J."/>
            <person name="Lipzen A."/>
            <person name="Amirebrahimi M."/>
            <person name="Yan J."/>
            <person name="Adam C."/>
            <person name="Keymanesh K."/>
            <person name="Ng V."/>
            <person name="Louie K."/>
            <person name="Northen T."/>
            <person name="Drula E."/>
            <person name="Henrissat B."/>
            <person name="Hsieh H.M."/>
            <person name="Youens-Clark K."/>
            <person name="Lutzoni F."/>
            <person name="Miadlikowska J."/>
            <person name="Eastwood D.C."/>
            <person name="Hamelin R.C."/>
            <person name="Grigoriev I.V."/>
            <person name="U'Ren J.M."/>
        </authorList>
    </citation>
    <scope>NUCLEOTIDE SEQUENCE [LARGE SCALE GENOMIC DNA]</scope>
    <source>
        <strain evidence="1 2">ER1909</strain>
    </source>
</reference>
<evidence type="ECO:0000313" key="2">
    <source>
        <dbReference type="Proteomes" id="UP001497680"/>
    </source>
</evidence>
<keyword evidence="2" id="KW-1185">Reference proteome</keyword>
<protein>
    <submittedName>
        <fullName evidence="1">Uncharacterized protein</fullName>
    </submittedName>
</protein>
<proteinExistence type="predicted"/>
<dbReference type="Proteomes" id="UP001497680">
    <property type="component" value="Unassembled WGS sequence"/>
</dbReference>
<sequence length="367" mass="41848">MASDITTNYLELLREASSLEAHENSKNLIIRSSNQERICIWVCRISDNADASLEAAAEKCRALCESRHHLNTSLVIPFFRGFEESHRPNRDAKSFLLVASRPQTPMPNSTEENSSELSHHAASRILGGIRELLRKYLGPESRYQYEAVSTEKAPNTARFLNGTIMRALCAALLIVIIGVLVLGSDTSPPPSYHGVDGIDIDVEWRRYNVGSSIGPKEQLRIQWHNASEWGRSNPHQNGEWAFRLDDQSIIPAHLLDEDENDRQMYFRARYPHMASVVDARNYIRPSWLGSKSILVEWDTTFHDAHCVLALRRYFKAKETGQHVCPRDIDPGHILHCLNMLEKSIFKPGPMTRQNPQGHMHWETKVCF</sequence>
<gene>
    <name evidence="1" type="ORF">F4821DRAFT_228600</name>
</gene>
<evidence type="ECO:0000313" key="1">
    <source>
        <dbReference type="EMBL" id="KAI6090597.1"/>
    </source>
</evidence>
<dbReference type="EMBL" id="MU394290">
    <property type="protein sequence ID" value="KAI6090597.1"/>
    <property type="molecule type" value="Genomic_DNA"/>
</dbReference>
<accession>A0ACC0DDH8</accession>
<organism evidence="1 2">
    <name type="scientific">Hypoxylon rubiginosum</name>
    <dbReference type="NCBI Taxonomy" id="110542"/>
    <lineage>
        <taxon>Eukaryota</taxon>
        <taxon>Fungi</taxon>
        <taxon>Dikarya</taxon>
        <taxon>Ascomycota</taxon>
        <taxon>Pezizomycotina</taxon>
        <taxon>Sordariomycetes</taxon>
        <taxon>Xylariomycetidae</taxon>
        <taxon>Xylariales</taxon>
        <taxon>Hypoxylaceae</taxon>
        <taxon>Hypoxylon</taxon>
    </lineage>
</organism>